<feature type="chain" id="PRO_5012751563" description="Peptidase S1 domain-containing protein" evidence="1">
    <location>
        <begin position="21"/>
        <end position="263"/>
    </location>
</feature>
<protein>
    <recommendedName>
        <fullName evidence="2">Peptidase S1 domain-containing protein</fullName>
    </recommendedName>
</protein>
<dbReference type="Gene3D" id="2.40.10.10">
    <property type="entry name" value="Trypsin-like serine proteases"/>
    <property type="match status" value="1"/>
</dbReference>
<evidence type="ECO:0000313" key="3">
    <source>
        <dbReference type="EMBL" id="OMJ28653.1"/>
    </source>
</evidence>
<keyword evidence="4" id="KW-1185">Reference proteome</keyword>
<organism evidence="3 4">
    <name type="scientific">Smittium culicis</name>
    <dbReference type="NCBI Taxonomy" id="133412"/>
    <lineage>
        <taxon>Eukaryota</taxon>
        <taxon>Fungi</taxon>
        <taxon>Fungi incertae sedis</taxon>
        <taxon>Zoopagomycota</taxon>
        <taxon>Kickxellomycotina</taxon>
        <taxon>Harpellomycetes</taxon>
        <taxon>Harpellales</taxon>
        <taxon>Legeriomycetaceae</taxon>
        <taxon>Smittium</taxon>
    </lineage>
</organism>
<comment type="caution">
    <text evidence="3">The sequence shown here is derived from an EMBL/GenBank/DDBJ whole genome shotgun (WGS) entry which is preliminary data.</text>
</comment>
<sequence length="263" mass="30484">MVNRCLIYTFALLFSNQIFAQRDIWEDIQEYDGKSEVIGSLDYTNAIVSVDMEDRDDCQGVLLSNNIVLTTKKCFSRTYANKPPITKDDISVSTLNNPKDEFDVAEIIFQPECENRMYCRYAILKLKSGIYLKGNEYAKLESMEPIPKEMRTMIAHSYELIYERNKRGKKISLKKELRIKSYQIKRKEIGAFGLIDYDNVGTQGAPIFTHNSTQLIISGIYSELYEKNNPGFLTVMYDHISYHLRWISINSGIDIKKLLYSKN</sequence>
<evidence type="ECO:0000313" key="4">
    <source>
        <dbReference type="Proteomes" id="UP000187429"/>
    </source>
</evidence>
<dbReference type="GO" id="GO:0004252">
    <property type="term" value="F:serine-type endopeptidase activity"/>
    <property type="evidence" value="ECO:0007669"/>
    <property type="project" value="InterPro"/>
</dbReference>
<name>A0A1R1YP43_9FUNG</name>
<dbReference type="OrthoDB" id="10357315at2759"/>
<reference evidence="4" key="1">
    <citation type="submission" date="2017-01" db="EMBL/GenBank/DDBJ databases">
        <authorList>
            <person name="Wang Y."/>
            <person name="White M."/>
            <person name="Kvist S."/>
            <person name="Moncalvo J.-M."/>
        </authorList>
    </citation>
    <scope>NUCLEOTIDE SEQUENCE [LARGE SCALE GENOMIC DNA]</scope>
    <source>
        <strain evidence="4">ID-206-W2</strain>
    </source>
</reference>
<dbReference type="SUPFAM" id="SSF50494">
    <property type="entry name" value="Trypsin-like serine proteases"/>
    <property type="match status" value="1"/>
</dbReference>
<feature type="signal peptide" evidence="1">
    <location>
        <begin position="1"/>
        <end position="20"/>
    </location>
</feature>
<dbReference type="InterPro" id="IPR043504">
    <property type="entry name" value="Peptidase_S1_PA_chymotrypsin"/>
</dbReference>
<dbReference type="EMBL" id="LSSM01000519">
    <property type="protein sequence ID" value="OMJ28653.1"/>
    <property type="molecule type" value="Genomic_DNA"/>
</dbReference>
<dbReference type="AlphaFoldDB" id="A0A1R1YP43"/>
<proteinExistence type="predicted"/>
<keyword evidence="1" id="KW-0732">Signal</keyword>
<dbReference type="InterPro" id="IPR001254">
    <property type="entry name" value="Trypsin_dom"/>
</dbReference>
<dbReference type="GO" id="GO:0006508">
    <property type="term" value="P:proteolysis"/>
    <property type="evidence" value="ECO:0007669"/>
    <property type="project" value="InterPro"/>
</dbReference>
<dbReference type="Pfam" id="PF00089">
    <property type="entry name" value="Trypsin"/>
    <property type="match status" value="1"/>
</dbReference>
<accession>A0A1R1YP43</accession>
<evidence type="ECO:0000256" key="1">
    <source>
        <dbReference type="SAM" id="SignalP"/>
    </source>
</evidence>
<evidence type="ECO:0000259" key="2">
    <source>
        <dbReference type="Pfam" id="PF00089"/>
    </source>
</evidence>
<dbReference type="InterPro" id="IPR009003">
    <property type="entry name" value="Peptidase_S1_PA"/>
</dbReference>
<dbReference type="Proteomes" id="UP000187429">
    <property type="component" value="Unassembled WGS sequence"/>
</dbReference>
<gene>
    <name evidence="3" type="ORF">AYI69_g1867</name>
</gene>
<feature type="domain" description="Peptidase S1" evidence="2">
    <location>
        <begin position="47"/>
        <end position="232"/>
    </location>
</feature>